<sequence length="492" mass="56684">MGKNDLQSLQGDDGFELPVLQGGFEPVEQELDCELTEIEGEVPADLNGIYVRNGPNRRFAAKGRYHWFDGDGMLHAVRFDRGRVYYQNRWVRTDGLTEELSAGGALWQGIKDPPRRDRPDMPLKNTSNTDVKYFAGSLVSMWYLGGTVYQVRPDDLATVGKLEFDERLRGLPVSAHSKVDERTGEFLFFAYGKEAPYMHYGVMGRDGKLKTLMPVQLPGPRLPHDMAFTPNYTILHDFPLFYDMEAFAAGRHKLKFHHTLPSRFAIVPRHGKPEQIRWFDASPTYMYHVSNAWEESDDQGGTEIVMTGTPFRLPRDWRGNVEVDRFPKMLANLEHDFIFMEWRFNLRTGQTRERVIDDIVNQEFPVINSWMQGYKTRYSWNVLMGRSNRAEDPRFCGLVRYDLEKNTCAAYHEGPDKWFSEAPFAPKDNWKEEDDGYLVGFMWDGAAKSSSVVVFDARDVARGPVARIRLPQRVPNGFHATWVSAERLARGW</sequence>
<keyword evidence="2 5" id="KW-0479">Metal-binding</keyword>
<gene>
    <name evidence="6" type="ORF">DI563_01445</name>
</gene>
<feature type="binding site" evidence="5">
    <location>
        <position position="479"/>
    </location>
    <ligand>
        <name>Fe cation</name>
        <dbReference type="ChEBI" id="CHEBI:24875"/>
        <note>catalytic</note>
    </ligand>
</feature>
<evidence type="ECO:0000313" key="6">
    <source>
        <dbReference type="EMBL" id="PZQ78117.1"/>
    </source>
</evidence>
<feature type="binding site" evidence="5">
    <location>
        <position position="176"/>
    </location>
    <ligand>
        <name>Fe cation</name>
        <dbReference type="ChEBI" id="CHEBI:24875"/>
        <note>catalytic</note>
    </ligand>
</feature>
<evidence type="ECO:0000256" key="4">
    <source>
        <dbReference type="ARBA" id="ARBA00023004"/>
    </source>
</evidence>
<proteinExistence type="inferred from homology"/>
<keyword evidence="4 5" id="KW-0408">Iron</keyword>
<dbReference type="PANTHER" id="PTHR10543:SF89">
    <property type="entry name" value="CAROTENOID 9,10(9',10')-CLEAVAGE DIOXYGENASE 1"/>
    <property type="match status" value="1"/>
</dbReference>
<dbReference type="GO" id="GO:0016121">
    <property type="term" value="P:carotene catabolic process"/>
    <property type="evidence" value="ECO:0007669"/>
    <property type="project" value="TreeGrafter"/>
</dbReference>
<dbReference type="AlphaFoldDB" id="A0A2W5S5S6"/>
<feature type="binding site" evidence="5">
    <location>
        <position position="224"/>
    </location>
    <ligand>
        <name>Fe cation</name>
        <dbReference type="ChEBI" id="CHEBI:24875"/>
        <note>catalytic</note>
    </ligand>
</feature>
<evidence type="ECO:0000256" key="2">
    <source>
        <dbReference type="ARBA" id="ARBA00022723"/>
    </source>
</evidence>
<keyword evidence="3" id="KW-0560">Oxidoreductase</keyword>
<reference evidence="6 7" key="1">
    <citation type="submission" date="2017-08" db="EMBL/GenBank/DDBJ databases">
        <title>Infants hospitalized years apart are colonized by the same room-sourced microbial strains.</title>
        <authorList>
            <person name="Brooks B."/>
            <person name="Olm M.R."/>
            <person name="Firek B.A."/>
            <person name="Baker R."/>
            <person name="Thomas B.C."/>
            <person name="Morowitz M.J."/>
            <person name="Banfield J.F."/>
        </authorList>
    </citation>
    <scope>NUCLEOTIDE SEQUENCE [LARGE SCALE GENOMIC DNA]</scope>
    <source>
        <strain evidence="6">S2_005_003_R2_41</strain>
    </source>
</reference>
<evidence type="ECO:0000313" key="7">
    <source>
        <dbReference type="Proteomes" id="UP000249135"/>
    </source>
</evidence>
<feature type="binding site" evidence="5">
    <location>
        <position position="288"/>
    </location>
    <ligand>
        <name>Fe cation</name>
        <dbReference type="ChEBI" id="CHEBI:24875"/>
        <note>catalytic</note>
    </ligand>
</feature>
<protein>
    <submittedName>
        <fullName evidence="6">Apocarotenoid-15,15'-oxygenase</fullName>
    </submittedName>
</protein>
<comment type="caution">
    <text evidence="6">The sequence shown here is derived from an EMBL/GenBank/DDBJ whole genome shotgun (WGS) entry which is preliminary data.</text>
</comment>
<comment type="cofactor">
    <cofactor evidence="5">
        <name>Fe(2+)</name>
        <dbReference type="ChEBI" id="CHEBI:29033"/>
    </cofactor>
    <text evidence="5">Binds 1 Fe(2+) ion per subunit.</text>
</comment>
<evidence type="ECO:0000256" key="3">
    <source>
        <dbReference type="ARBA" id="ARBA00023002"/>
    </source>
</evidence>
<evidence type="ECO:0000256" key="5">
    <source>
        <dbReference type="PIRSR" id="PIRSR604294-1"/>
    </source>
</evidence>
<dbReference type="EMBL" id="QFPP01000005">
    <property type="protein sequence ID" value="PZQ78117.1"/>
    <property type="molecule type" value="Genomic_DNA"/>
</dbReference>
<dbReference type="GO" id="GO:0046872">
    <property type="term" value="F:metal ion binding"/>
    <property type="evidence" value="ECO:0007669"/>
    <property type="project" value="UniProtKB-KW"/>
</dbReference>
<dbReference type="InterPro" id="IPR004294">
    <property type="entry name" value="Carotenoid_Oase"/>
</dbReference>
<dbReference type="Pfam" id="PF03055">
    <property type="entry name" value="RPE65"/>
    <property type="match status" value="1"/>
</dbReference>
<evidence type="ECO:0000256" key="1">
    <source>
        <dbReference type="ARBA" id="ARBA00006787"/>
    </source>
</evidence>
<dbReference type="GO" id="GO:0010436">
    <property type="term" value="F:carotenoid dioxygenase activity"/>
    <property type="evidence" value="ECO:0007669"/>
    <property type="project" value="TreeGrafter"/>
</dbReference>
<comment type="similarity">
    <text evidence="1">Belongs to the carotenoid oxygenase family.</text>
</comment>
<accession>A0A2W5S5S6</accession>
<name>A0A2W5S5S6_VARPD</name>
<organism evidence="6 7">
    <name type="scientific">Variovorax paradoxus</name>
    <dbReference type="NCBI Taxonomy" id="34073"/>
    <lineage>
        <taxon>Bacteria</taxon>
        <taxon>Pseudomonadati</taxon>
        <taxon>Pseudomonadota</taxon>
        <taxon>Betaproteobacteria</taxon>
        <taxon>Burkholderiales</taxon>
        <taxon>Comamonadaceae</taxon>
        <taxon>Variovorax</taxon>
    </lineage>
</organism>
<dbReference type="PANTHER" id="PTHR10543">
    <property type="entry name" value="BETA-CAROTENE DIOXYGENASE"/>
    <property type="match status" value="1"/>
</dbReference>
<dbReference type="Proteomes" id="UP000249135">
    <property type="component" value="Unassembled WGS sequence"/>
</dbReference>